<keyword evidence="3" id="KW-0346">Stress response</keyword>
<dbReference type="Pfam" id="PF01025">
    <property type="entry name" value="GrpE"/>
    <property type="match status" value="1"/>
</dbReference>
<dbReference type="GO" id="GO:0006457">
    <property type="term" value="P:protein folding"/>
    <property type="evidence" value="ECO:0007669"/>
    <property type="project" value="InterPro"/>
</dbReference>
<comment type="similarity">
    <text evidence="1 3 4">Belongs to the GrpE family.</text>
</comment>
<dbReference type="Gene3D" id="2.30.22.10">
    <property type="entry name" value="Head domain of nucleotide exchange factor GrpE"/>
    <property type="match status" value="1"/>
</dbReference>
<dbReference type="SUPFAM" id="SSF51064">
    <property type="entry name" value="Head domain of nucleotide exchange factor GrpE"/>
    <property type="match status" value="1"/>
</dbReference>
<dbReference type="GO" id="GO:0042803">
    <property type="term" value="F:protein homodimerization activity"/>
    <property type="evidence" value="ECO:0007669"/>
    <property type="project" value="InterPro"/>
</dbReference>
<keyword evidence="5" id="KW-0175">Coiled coil</keyword>
<dbReference type="GO" id="GO:0051087">
    <property type="term" value="F:protein-folding chaperone binding"/>
    <property type="evidence" value="ECO:0007669"/>
    <property type="project" value="InterPro"/>
</dbReference>
<dbReference type="STRING" id="1802513.A3E46_02875"/>
<dbReference type="HAMAP" id="MF_01151">
    <property type="entry name" value="GrpE"/>
    <property type="match status" value="1"/>
</dbReference>
<evidence type="ECO:0000313" key="7">
    <source>
        <dbReference type="Proteomes" id="UP000178313"/>
    </source>
</evidence>
<proteinExistence type="inferred from homology"/>
<dbReference type="EMBL" id="MGGZ01000040">
    <property type="protein sequence ID" value="OGM56066.1"/>
    <property type="molecule type" value="Genomic_DNA"/>
</dbReference>
<sequence>MKKTIKTNENQELKAQLVRALADYDNLRKRVEREKEEFEKLANLKLVIRLLPVLDILKKAQAHLKDPGVEMTLRQFEEALTQEGITEIQVKQGDTFDPEIHEAIETVANGKDRGKIIEVASSGWRFTGGPVIKHVQVRVSKGN</sequence>
<accession>A0A1F8AWH5</accession>
<dbReference type="PANTHER" id="PTHR21237:SF23">
    <property type="entry name" value="GRPE PROTEIN HOMOLOG, MITOCHONDRIAL"/>
    <property type="match status" value="1"/>
</dbReference>
<feature type="coiled-coil region" evidence="5">
    <location>
        <begin position="10"/>
        <end position="44"/>
    </location>
</feature>
<dbReference type="Gene3D" id="3.90.20.20">
    <property type="match status" value="1"/>
</dbReference>
<evidence type="ECO:0000256" key="1">
    <source>
        <dbReference type="ARBA" id="ARBA00009054"/>
    </source>
</evidence>
<dbReference type="Proteomes" id="UP000178313">
    <property type="component" value="Unassembled WGS sequence"/>
</dbReference>
<gene>
    <name evidence="3" type="primary">grpE</name>
    <name evidence="6" type="ORF">A3E46_02875</name>
</gene>
<organism evidence="6 7">
    <name type="scientific">Candidatus Woesebacteria bacterium RIFCSPHIGHO2_12_FULL_46_16</name>
    <dbReference type="NCBI Taxonomy" id="1802513"/>
    <lineage>
        <taxon>Bacteria</taxon>
        <taxon>Candidatus Woeseibacteriota</taxon>
    </lineage>
</organism>
<dbReference type="InterPro" id="IPR013805">
    <property type="entry name" value="GrpE_CC"/>
</dbReference>
<evidence type="ECO:0000256" key="3">
    <source>
        <dbReference type="HAMAP-Rule" id="MF_01151"/>
    </source>
</evidence>
<dbReference type="GO" id="GO:0000774">
    <property type="term" value="F:adenyl-nucleotide exchange factor activity"/>
    <property type="evidence" value="ECO:0007669"/>
    <property type="project" value="InterPro"/>
</dbReference>
<dbReference type="PANTHER" id="PTHR21237">
    <property type="entry name" value="GRPE PROTEIN"/>
    <property type="match status" value="1"/>
</dbReference>
<comment type="caution">
    <text evidence="6">The sequence shown here is derived from an EMBL/GenBank/DDBJ whole genome shotgun (WGS) entry which is preliminary data.</text>
</comment>
<evidence type="ECO:0000256" key="5">
    <source>
        <dbReference type="SAM" id="Coils"/>
    </source>
</evidence>
<dbReference type="InterPro" id="IPR000740">
    <property type="entry name" value="GrpE"/>
</dbReference>
<name>A0A1F8AWH5_9BACT</name>
<dbReference type="SUPFAM" id="SSF58014">
    <property type="entry name" value="Coiled-coil domain of nucleotide exchange factor GrpE"/>
    <property type="match status" value="1"/>
</dbReference>
<comment type="subcellular location">
    <subcellularLocation>
        <location evidence="3">Cytoplasm</location>
    </subcellularLocation>
</comment>
<dbReference type="GO" id="GO:0051082">
    <property type="term" value="F:unfolded protein binding"/>
    <property type="evidence" value="ECO:0007669"/>
    <property type="project" value="TreeGrafter"/>
</dbReference>
<dbReference type="AlphaFoldDB" id="A0A1F8AWH5"/>
<protein>
    <recommendedName>
        <fullName evidence="3">Protein GrpE</fullName>
    </recommendedName>
    <alternativeName>
        <fullName evidence="3">HSP-70 cofactor</fullName>
    </alternativeName>
</protein>
<dbReference type="GO" id="GO:0005737">
    <property type="term" value="C:cytoplasm"/>
    <property type="evidence" value="ECO:0007669"/>
    <property type="project" value="UniProtKB-SubCell"/>
</dbReference>
<evidence type="ECO:0000256" key="2">
    <source>
        <dbReference type="ARBA" id="ARBA00023186"/>
    </source>
</evidence>
<evidence type="ECO:0000256" key="4">
    <source>
        <dbReference type="RuleBase" id="RU004478"/>
    </source>
</evidence>
<comment type="function">
    <text evidence="3">Participates actively in the response to hyperosmotic and heat shock by preventing the aggregation of stress-denatured proteins, in association with DnaK and GrpE. It is the nucleotide exchange factor for DnaK and may function as a thermosensor. Unfolded proteins bind initially to DnaJ; upon interaction with the DnaJ-bound protein, DnaK hydrolyzes its bound ATP, resulting in the formation of a stable complex. GrpE releases ADP from DnaK; ATP binding to DnaK triggers the release of the substrate protein, thus completing the reaction cycle. Several rounds of ATP-dependent interactions between DnaJ, DnaK and GrpE are required for fully efficient folding.</text>
</comment>
<dbReference type="InterPro" id="IPR009012">
    <property type="entry name" value="GrpE_head"/>
</dbReference>
<reference evidence="6 7" key="1">
    <citation type="journal article" date="2016" name="Nat. Commun.">
        <title>Thousands of microbial genomes shed light on interconnected biogeochemical processes in an aquifer system.</title>
        <authorList>
            <person name="Anantharaman K."/>
            <person name="Brown C.T."/>
            <person name="Hug L.A."/>
            <person name="Sharon I."/>
            <person name="Castelle C.J."/>
            <person name="Probst A.J."/>
            <person name="Thomas B.C."/>
            <person name="Singh A."/>
            <person name="Wilkins M.J."/>
            <person name="Karaoz U."/>
            <person name="Brodie E.L."/>
            <person name="Williams K.H."/>
            <person name="Hubbard S.S."/>
            <person name="Banfield J.F."/>
        </authorList>
    </citation>
    <scope>NUCLEOTIDE SEQUENCE [LARGE SCALE GENOMIC DNA]</scope>
</reference>
<evidence type="ECO:0000313" key="6">
    <source>
        <dbReference type="EMBL" id="OGM56066.1"/>
    </source>
</evidence>
<comment type="subunit">
    <text evidence="3">Homodimer.</text>
</comment>
<keyword evidence="2 3" id="KW-0143">Chaperone</keyword>
<dbReference type="PRINTS" id="PR00773">
    <property type="entry name" value="GRPEPROTEIN"/>
</dbReference>
<dbReference type="CDD" id="cd00446">
    <property type="entry name" value="GrpE"/>
    <property type="match status" value="1"/>
</dbReference>
<keyword evidence="3" id="KW-0963">Cytoplasm</keyword>